<evidence type="ECO:0000256" key="2">
    <source>
        <dbReference type="ARBA" id="ARBA00004477"/>
    </source>
</evidence>
<dbReference type="AlphaFoldDB" id="A0A6P9EQ13"/>
<keyword evidence="6" id="KW-0675">Receptor</keyword>
<keyword evidence="5" id="KW-0256">Endoplasmic reticulum</keyword>
<feature type="region of interest" description="Disordered" evidence="7">
    <location>
        <begin position="775"/>
        <end position="804"/>
    </location>
</feature>
<organism evidence="9 10">
    <name type="scientific">Juglans regia</name>
    <name type="common">English walnut</name>
    <dbReference type="NCBI Taxonomy" id="51240"/>
    <lineage>
        <taxon>Eukaryota</taxon>
        <taxon>Viridiplantae</taxon>
        <taxon>Streptophyta</taxon>
        <taxon>Embryophyta</taxon>
        <taxon>Tracheophyta</taxon>
        <taxon>Spermatophyta</taxon>
        <taxon>Magnoliopsida</taxon>
        <taxon>eudicotyledons</taxon>
        <taxon>Gunneridae</taxon>
        <taxon>Pentapetalae</taxon>
        <taxon>rosids</taxon>
        <taxon>fabids</taxon>
        <taxon>Fagales</taxon>
        <taxon>Juglandaceae</taxon>
        <taxon>Juglans</taxon>
    </lineage>
</organism>
<dbReference type="RefSeq" id="XP_035549436.1">
    <property type="nucleotide sequence ID" value="XM_035693543.1"/>
</dbReference>
<evidence type="ECO:0000256" key="1">
    <source>
        <dbReference type="ARBA" id="ARBA00000085"/>
    </source>
</evidence>
<sequence>MRPFKALTGLRPVCFFLPAFAVLLLPILLTPCWHALVNRIERQVKNDLSSQAEFPSSVLQSEFANKAEFLRPLNSSATNLARFLGSSVGEAALSFSEIETRVAPVLFQAFSTIPYLSQISYIGSDGLFFSYYTDGSQTLSMYSNSSSFVHDSSTAPNVGNNYVWYVQSVNNETGKLHGEAIEVPPLNMKNKIWFQEALNSTHGSASLETGWNSDQVPVFLNSARINGGSSVLSLGFPVKALTSIFTDIDLRGGRLDILAVQDRKVLFQGIPNTHLVLSGNVVSFQLIKPNGDQIGIGNISCNLKDGTPSASTLNIQETKYTFYCLPLDIVGVQSVSVLAYPENGLVRLVHKSRKVAMLLLIVLITTLVIFLSSFVFTIVRAAKREMHLCANLIKQMEATQQAERKSMNKILAFASASHDVRAALAGITGLIEMCYDDVAPGTELDTNLRQMDTCANDLLGILNSILDTSKIEAGKMPLEEEEFDLEKLLEDVADLYHPVGIRKGVDVVLDPCDGSTKRFSQVKGDRGKLKQILCNLLSNAVKFTSEGHVTIRAWVRKPGLQNSINASKQNCLPCFLYKSSQAYNDFEAVDTAQHDPNTMDFVFEVDDTGKGIPKDKQDSVFENYVQVKETALGQEGTGLGLGIVQSLVRLMHGDIGIVDKDVGEKGTCFRFNALLTISETASSDNAKAEDLEMGGATYLSGSISPAPSPQMTLRTPSPKSTVLTSSPKMKASHVILLIQSNGRRKMLRRFMSNLGMNVSVVKQWEHLSSTLEKIKNRQSHSHHNSIKSDLSSPSDNLSRSASNDSIAAEKDVPWSTMGGSDYIPSIFKRTNLRLASNFILTVIDASAGPLPEICRIVAEFRRGLQNTCCKAVWLDKPMMRSFNLKSNDEDIMIDPNDIIISKPFHGSRLYEVVRLLPEFGGKMSQAGKLPRDPSSSRSQLYAELQDHRSSSEIQGKKVLSQTENRSNVWPKSRRHRSHENPPREQEIQECGDPSNELLLRGKKILVAEDSALIRRLTVSQLAKLGATVEVCENGQEALELVSKGLTDQRKAGASMSLPYDYILMDCEMPILNGYKAAEEIRKMEKHFGVHTPIIALTAHTDEEAKKTIEAGMDVYIGKPLKREHLLEAIRYIENK</sequence>
<dbReference type="SMART" id="SM00387">
    <property type="entry name" value="HATPase_c"/>
    <property type="match status" value="1"/>
</dbReference>
<evidence type="ECO:0000256" key="3">
    <source>
        <dbReference type="ARBA" id="ARBA00012438"/>
    </source>
</evidence>
<comment type="catalytic activity">
    <reaction evidence="1">
        <text>ATP + protein L-histidine = ADP + protein N-phospho-L-histidine.</text>
        <dbReference type="EC" id="2.7.13.3"/>
    </reaction>
</comment>
<dbReference type="CDD" id="cd00082">
    <property type="entry name" value="HisKA"/>
    <property type="match status" value="1"/>
</dbReference>
<dbReference type="SMART" id="SM00388">
    <property type="entry name" value="HisKA"/>
    <property type="match status" value="1"/>
</dbReference>
<dbReference type="InterPro" id="IPR036890">
    <property type="entry name" value="HATPase_C_sf"/>
</dbReference>
<dbReference type="Pfam" id="PF00072">
    <property type="entry name" value="Response_reg"/>
    <property type="match status" value="1"/>
</dbReference>
<evidence type="ECO:0000313" key="10">
    <source>
        <dbReference type="RefSeq" id="XP_035549436.1"/>
    </source>
</evidence>
<dbReference type="InterPro" id="IPR050956">
    <property type="entry name" value="2C_system_His_kinase"/>
</dbReference>
<evidence type="ECO:0000256" key="6">
    <source>
        <dbReference type="ARBA" id="ARBA00023170"/>
    </source>
</evidence>
<comment type="subcellular location">
    <subcellularLocation>
        <location evidence="2">Endoplasmic reticulum membrane</location>
        <topology evidence="2">Multi-pass membrane protein</topology>
    </subcellularLocation>
</comment>
<keyword evidence="4" id="KW-0597">Phosphoprotein</keyword>
<dbReference type="SUPFAM" id="SSF47384">
    <property type="entry name" value="Homodimeric domain of signal transducing histidine kinase"/>
    <property type="match status" value="1"/>
</dbReference>
<feature type="region of interest" description="Disordered" evidence="7">
    <location>
        <begin position="945"/>
        <end position="992"/>
    </location>
</feature>
<feature type="compositionally biased region" description="Polar residues" evidence="7">
    <location>
        <begin position="787"/>
        <end position="804"/>
    </location>
</feature>
<proteinExistence type="predicted"/>
<dbReference type="InterPro" id="IPR011006">
    <property type="entry name" value="CheY-like_superfamily"/>
</dbReference>
<feature type="transmembrane region" description="Helical" evidence="8">
    <location>
        <begin position="355"/>
        <end position="379"/>
    </location>
</feature>
<dbReference type="InterPro" id="IPR036097">
    <property type="entry name" value="HisK_dim/P_sf"/>
</dbReference>
<feature type="compositionally biased region" description="Basic residues" evidence="7">
    <location>
        <begin position="776"/>
        <end position="785"/>
    </location>
</feature>
<dbReference type="PROSITE" id="PS50109">
    <property type="entry name" value="HIS_KIN"/>
    <property type="match status" value="1"/>
</dbReference>
<dbReference type="SUPFAM" id="SSF55874">
    <property type="entry name" value="ATPase domain of HSP90 chaperone/DNA topoisomerase II/histidine kinase"/>
    <property type="match status" value="1"/>
</dbReference>
<dbReference type="PROSITE" id="PS50110">
    <property type="entry name" value="RESPONSE_REGULATORY"/>
    <property type="match status" value="1"/>
</dbReference>
<dbReference type="CDD" id="cd17546">
    <property type="entry name" value="REC_hyHK_CKI1_RcsC-like"/>
    <property type="match status" value="1"/>
</dbReference>
<evidence type="ECO:0000256" key="8">
    <source>
        <dbReference type="SAM" id="Phobius"/>
    </source>
</evidence>
<dbReference type="PRINTS" id="PR00344">
    <property type="entry name" value="BCTRLSENSOR"/>
</dbReference>
<dbReference type="Proteomes" id="UP000235220">
    <property type="component" value="Chromosome 8"/>
</dbReference>
<reference evidence="10" key="1">
    <citation type="submission" date="2025-08" db="UniProtKB">
        <authorList>
            <consortium name="RefSeq"/>
        </authorList>
    </citation>
    <scope>IDENTIFICATION</scope>
    <source>
        <tissue evidence="10">Leaves</tissue>
    </source>
</reference>
<feature type="compositionally biased region" description="Polar residues" evidence="7">
    <location>
        <begin position="959"/>
        <end position="969"/>
    </location>
</feature>
<evidence type="ECO:0000313" key="9">
    <source>
        <dbReference type="Proteomes" id="UP000235220"/>
    </source>
</evidence>
<dbReference type="Gramene" id="Jr08_11500_p1">
    <property type="protein sequence ID" value="cds.Jr08_11500_p1"/>
    <property type="gene ID" value="Jr08_11500"/>
</dbReference>
<dbReference type="Gene3D" id="1.10.287.130">
    <property type="match status" value="1"/>
</dbReference>
<dbReference type="OrthoDB" id="60033at2759"/>
<dbReference type="InterPro" id="IPR001789">
    <property type="entry name" value="Sig_transdc_resp-reg_receiver"/>
</dbReference>
<dbReference type="Gene3D" id="3.40.50.2300">
    <property type="match status" value="1"/>
</dbReference>
<dbReference type="Gene3D" id="3.30.565.10">
    <property type="entry name" value="Histidine kinase-like ATPase, C-terminal domain"/>
    <property type="match status" value="1"/>
</dbReference>
<dbReference type="GO" id="GO:0000155">
    <property type="term" value="F:phosphorelay sensor kinase activity"/>
    <property type="evidence" value="ECO:0007669"/>
    <property type="project" value="InterPro"/>
</dbReference>
<evidence type="ECO:0000256" key="5">
    <source>
        <dbReference type="ARBA" id="ARBA00022824"/>
    </source>
</evidence>
<dbReference type="InterPro" id="IPR003661">
    <property type="entry name" value="HisK_dim/P_dom"/>
</dbReference>
<gene>
    <name evidence="10" type="primary">LOC108979164</name>
</gene>
<dbReference type="InterPro" id="IPR003594">
    <property type="entry name" value="HATPase_dom"/>
</dbReference>
<dbReference type="SUPFAM" id="SSF52172">
    <property type="entry name" value="CheY-like"/>
    <property type="match status" value="1"/>
</dbReference>
<keyword evidence="8" id="KW-0472">Membrane</keyword>
<dbReference type="EC" id="2.7.13.3" evidence="3"/>
<feature type="region of interest" description="Disordered" evidence="7">
    <location>
        <begin position="704"/>
        <end position="725"/>
    </location>
</feature>
<keyword evidence="9" id="KW-1185">Reference proteome</keyword>
<evidence type="ECO:0000256" key="7">
    <source>
        <dbReference type="SAM" id="MobiDB-lite"/>
    </source>
</evidence>
<dbReference type="PANTHER" id="PTHR43719:SF75">
    <property type="entry name" value="HISTIDINE KINASE CKI1"/>
    <property type="match status" value="1"/>
</dbReference>
<feature type="transmembrane region" description="Helical" evidence="8">
    <location>
        <begin position="15"/>
        <end position="36"/>
    </location>
</feature>
<dbReference type="PANTHER" id="PTHR43719">
    <property type="entry name" value="TWO-COMPONENT HISTIDINE KINASE"/>
    <property type="match status" value="1"/>
</dbReference>
<protein>
    <recommendedName>
        <fullName evidence="3">histidine kinase</fullName>
        <ecNumber evidence="3">2.7.13.3</ecNumber>
    </recommendedName>
</protein>
<dbReference type="GO" id="GO:0005789">
    <property type="term" value="C:endoplasmic reticulum membrane"/>
    <property type="evidence" value="ECO:0007669"/>
    <property type="project" value="UniProtKB-SubCell"/>
</dbReference>
<evidence type="ECO:0000256" key="4">
    <source>
        <dbReference type="ARBA" id="ARBA00022553"/>
    </source>
</evidence>
<name>A0A6P9EQ13_JUGRE</name>
<dbReference type="KEGG" id="jre:108979164"/>
<accession>A0A6P9EQ13</accession>
<dbReference type="SMART" id="SM00448">
    <property type="entry name" value="REC"/>
    <property type="match status" value="1"/>
</dbReference>
<keyword evidence="8" id="KW-0812">Transmembrane</keyword>
<dbReference type="FunCoup" id="A0A6P9EQ13">
    <property type="interactions" value="4"/>
</dbReference>
<dbReference type="Pfam" id="PF02518">
    <property type="entry name" value="HATPase_c"/>
    <property type="match status" value="1"/>
</dbReference>
<dbReference type="Pfam" id="PF00512">
    <property type="entry name" value="HisKA"/>
    <property type="match status" value="1"/>
</dbReference>
<keyword evidence="8" id="KW-1133">Transmembrane helix</keyword>
<dbReference type="GeneID" id="108979164"/>
<dbReference type="InterPro" id="IPR005467">
    <property type="entry name" value="His_kinase_dom"/>
</dbReference>
<dbReference type="InterPro" id="IPR004358">
    <property type="entry name" value="Sig_transdc_His_kin-like_C"/>
</dbReference>